<keyword evidence="1" id="KW-0812">Transmembrane</keyword>
<name>D5EMK1_CORAD</name>
<keyword evidence="1" id="KW-0472">Membrane</keyword>
<evidence type="ECO:0000256" key="1">
    <source>
        <dbReference type="SAM" id="Phobius"/>
    </source>
</evidence>
<dbReference type="AlphaFoldDB" id="D5EMK1"/>
<dbReference type="PROSITE" id="PS51257">
    <property type="entry name" value="PROKAR_LIPOPROTEIN"/>
    <property type="match status" value="1"/>
</dbReference>
<dbReference type="OrthoDB" id="194616at2"/>
<organism evidence="4 5">
    <name type="scientific">Coraliomargarita akajimensis (strain DSM 45221 / IAM 15411 / JCM 23193 / KCTC 12865 / 04OKA010-24)</name>
    <dbReference type="NCBI Taxonomy" id="583355"/>
    <lineage>
        <taxon>Bacteria</taxon>
        <taxon>Pseudomonadati</taxon>
        <taxon>Verrucomicrobiota</taxon>
        <taxon>Opitutia</taxon>
        <taxon>Puniceicoccales</taxon>
        <taxon>Coraliomargaritaceae</taxon>
        <taxon>Coraliomargarita</taxon>
    </lineage>
</organism>
<dbReference type="eggNOG" id="COG3291">
    <property type="taxonomic scope" value="Bacteria"/>
</dbReference>
<evidence type="ECO:0000313" key="4">
    <source>
        <dbReference type="EMBL" id="ADE53407.1"/>
    </source>
</evidence>
<dbReference type="RefSeq" id="WP_013042132.1">
    <property type="nucleotide sequence ID" value="NC_014008.1"/>
</dbReference>
<feature type="chain" id="PRO_5003070820" description="Ice-binding protein C-terminal domain-containing protein" evidence="2">
    <location>
        <begin position="22"/>
        <end position="234"/>
    </location>
</feature>
<dbReference type="EMBL" id="CP001998">
    <property type="protein sequence ID" value="ADE53407.1"/>
    <property type="molecule type" value="Genomic_DNA"/>
</dbReference>
<feature type="transmembrane region" description="Helical" evidence="1">
    <location>
        <begin position="213"/>
        <end position="230"/>
    </location>
</feature>
<accession>D5EMK1</accession>
<dbReference type="Proteomes" id="UP000000925">
    <property type="component" value="Chromosome"/>
</dbReference>
<proteinExistence type="predicted"/>
<keyword evidence="2" id="KW-0732">Signal</keyword>
<gene>
    <name evidence="4" type="ordered locus">Caka_0382</name>
</gene>
<keyword evidence="1" id="KW-1133">Transmembrane helix</keyword>
<dbReference type="KEGG" id="caa:Caka_0382"/>
<evidence type="ECO:0000259" key="3">
    <source>
        <dbReference type="Pfam" id="PF07589"/>
    </source>
</evidence>
<feature type="domain" description="Ice-binding protein C-terminal" evidence="3">
    <location>
        <begin position="209"/>
        <end position="233"/>
    </location>
</feature>
<dbReference type="Pfam" id="PF07589">
    <property type="entry name" value="PEP-CTERM"/>
    <property type="match status" value="1"/>
</dbReference>
<dbReference type="NCBIfam" id="TIGR02595">
    <property type="entry name" value="PEP_CTERM"/>
    <property type="match status" value="1"/>
</dbReference>
<feature type="signal peptide" evidence="2">
    <location>
        <begin position="1"/>
        <end position="21"/>
    </location>
</feature>
<evidence type="ECO:0000256" key="2">
    <source>
        <dbReference type="SAM" id="SignalP"/>
    </source>
</evidence>
<sequence length="234" mass="24108">MMKYSIPLVAGICACALQVQAQDIDSTLLINYHNADNTTNLTTAAAADYNAYDSDVDLGATVNELAGGQSGTSVVATGLAGVTVSDSRFAWSDWTTDKGQWVDTPILDSYLYNAGTVTIAGFDEINAGQTITLTLFGAGDADPSSSDFSVTYNGVLTDLATDTSYASVVGSVQYSFTKLAGVDSLTIGFDVGADGGTASIAGLSMTTTAVPEPGTYALLAGMLALGFVAIRRRK</sequence>
<dbReference type="HOGENOM" id="CLU_1183412_0_0_0"/>
<keyword evidence="5" id="KW-1185">Reference proteome</keyword>
<reference evidence="4 5" key="1">
    <citation type="journal article" date="2010" name="Stand. Genomic Sci.">
        <title>Complete genome sequence of Coraliomargarita akajimensis type strain (04OKA010-24).</title>
        <authorList>
            <person name="Mavromatis K."/>
            <person name="Abt B."/>
            <person name="Brambilla E."/>
            <person name="Lapidus A."/>
            <person name="Copeland A."/>
            <person name="Deshpande S."/>
            <person name="Nolan M."/>
            <person name="Lucas S."/>
            <person name="Tice H."/>
            <person name="Cheng J.F."/>
            <person name="Han C."/>
            <person name="Detter J.C."/>
            <person name="Woyke T."/>
            <person name="Goodwin L."/>
            <person name="Pitluck S."/>
            <person name="Held B."/>
            <person name="Brettin T."/>
            <person name="Tapia R."/>
            <person name="Ivanova N."/>
            <person name="Mikhailova N."/>
            <person name="Pati A."/>
            <person name="Liolios K."/>
            <person name="Chen A."/>
            <person name="Palaniappan K."/>
            <person name="Land M."/>
            <person name="Hauser L."/>
            <person name="Chang Y.J."/>
            <person name="Jeffries C.D."/>
            <person name="Rohde M."/>
            <person name="Goker M."/>
            <person name="Bristow J."/>
            <person name="Eisen J.A."/>
            <person name="Markowitz V."/>
            <person name="Hugenholtz P."/>
            <person name="Klenk H.P."/>
            <person name="Kyrpides N.C."/>
        </authorList>
    </citation>
    <scope>NUCLEOTIDE SEQUENCE [LARGE SCALE GENOMIC DNA]</scope>
    <source>
        <strain evidence="5">DSM 45221 / IAM 15411 / JCM 23193 / KCTC 12865</strain>
    </source>
</reference>
<evidence type="ECO:0000313" key="5">
    <source>
        <dbReference type="Proteomes" id="UP000000925"/>
    </source>
</evidence>
<dbReference type="InterPro" id="IPR013424">
    <property type="entry name" value="Ice-binding_C"/>
</dbReference>
<protein>
    <recommendedName>
        <fullName evidence="3">Ice-binding protein C-terminal domain-containing protein</fullName>
    </recommendedName>
</protein>